<reference evidence="2 3" key="1">
    <citation type="journal article" date="2014" name="Nat. Commun.">
        <title>Klebsormidium flaccidum genome reveals primary factors for plant terrestrial adaptation.</title>
        <authorList>
            <person name="Hori K."/>
            <person name="Maruyama F."/>
            <person name="Fujisawa T."/>
            <person name="Togashi T."/>
            <person name="Yamamoto N."/>
            <person name="Seo M."/>
            <person name="Sato S."/>
            <person name="Yamada T."/>
            <person name="Mori H."/>
            <person name="Tajima N."/>
            <person name="Moriyama T."/>
            <person name="Ikeuchi M."/>
            <person name="Watanabe M."/>
            <person name="Wada H."/>
            <person name="Kobayashi K."/>
            <person name="Saito M."/>
            <person name="Masuda T."/>
            <person name="Sasaki-Sekimoto Y."/>
            <person name="Mashiguchi K."/>
            <person name="Awai K."/>
            <person name="Shimojima M."/>
            <person name="Masuda S."/>
            <person name="Iwai M."/>
            <person name="Nobusawa T."/>
            <person name="Narise T."/>
            <person name="Kondo S."/>
            <person name="Saito H."/>
            <person name="Sato R."/>
            <person name="Murakawa M."/>
            <person name="Ihara Y."/>
            <person name="Oshima-Yamada Y."/>
            <person name="Ohtaka K."/>
            <person name="Satoh M."/>
            <person name="Sonobe K."/>
            <person name="Ishii M."/>
            <person name="Ohtani R."/>
            <person name="Kanamori-Sato M."/>
            <person name="Honoki R."/>
            <person name="Miyazaki D."/>
            <person name="Mochizuki H."/>
            <person name="Umetsu J."/>
            <person name="Higashi K."/>
            <person name="Shibata D."/>
            <person name="Kamiya Y."/>
            <person name="Sato N."/>
            <person name="Nakamura Y."/>
            <person name="Tabata S."/>
            <person name="Ida S."/>
            <person name="Kurokawa K."/>
            <person name="Ohta H."/>
        </authorList>
    </citation>
    <scope>NUCLEOTIDE SEQUENCE [LARGE SCALE GENOMIC DNA]</scope>
    <source>
        <strain evidence="2 3">NIES-2285</strain>
    </source>
</reference>
<dbReference type="PANTHER" id="PTHR23146:SF0">
    <property type="entry name" value="RNA POLYMERASE-ASSOCIATED PROTEIN LEO1"/>
    <property type="match status" value="1"/>
</dbReference>
<accession>A0A1Y1I417</accession>
<dbReference type="PANTHER" id="PTHR23146">
    <property type="entry name" value="LEO1 PROTEIN"/>
    <property type="match status" value="1"/>
</dbReference>
<dbReference type="GO" id="GO:0032968">
    <property type="term" value="P:positive regulation of transcription elongation by RNA polymerase II"/>
    <property type="evidence" value="ECO:0000318"/>
    <property type="project" value="GO_Central"/>
</dbReference>
<feature type="compositionally biased region" description="Basic and acidic residues" evidence="1">
    <location>
        <begin position="321"/>
        <end position="345"/>
    </location>
</feature>
<organism evidence="2 3">
    <name type="scientific">Klebsormidium nitens</name>
    <name type="common">Green alga</name>
    <name type="synonym">Ulothrix nitens</name>
    <dbReference type="NCBI Taxonomy" id="105231"/>
    <lineage>
        <taxon>Eukaryota</taxon>
        <taxon>Viridiplantae</taxon>
        <taxon>Streptophyta</taxon>
        <taxon>Klebsormidiophyceae</taxon>
        <taxon>Klebsormidiales</taxon>
        <taxon>Klebsormidiaceae</taxon>
        <taxon>Klebsormidium</taxon>
    </lineage>
</organism>
<dbReference type="Proteomes" id="UP000054558">
    <property type="component" value="Unassembled WGS sequence"/>
</dbReference>
<feature type="compositionally biased region" description="Basic and acidic residues" evidence="1">
    <location>
        <begin position="353"/>
        <end position="367"/>
    </location>
</feature>
<evidence type="ECO:0000313" key="3">
    <source>
        <dbReference type="Proteomes" id="UP000054558"/>
    </source>
</evidence>
<feature type="region of interest" description="Disordered" evidence="1">
    <location>
        <begin position="1"/>
        <end position="163"/>
    </location>
</feature>
<dbReference type="InterPro" id="IPR007149">
    <property type="entry name" value="Leo1"/>
</dbReference>
<feature type="compositionally biased region" description="Acidic residues" evidence="1">
    <location>
        <begin position="127"/>
        <end position="137"/>
    </location>
</feature>
<keyword evidence="3" id="KW-1185">Reference proteome</keyword>
<dbReference type="EMBL" id="DF237075">
    <property type="protein sequence ID" value="GAQ82848.1"/>
    <property type="molecule type" value="Genomic_DNA"/>
</dbReference>
<dbReference type="OMA" id="TNIYRWS"/>
<proteinExistence type="predicted"/>
<feature type="compositionally biased region" description="Basic and acidic residues" evidence="1">
    <location>
        <begin position="386"/>
        <end position="437"/>
    </location>
</feature>
<dbReference type="OrthoDB" id="20844at2759"/>
<dbReference type="AlphaFoldDB" id="A0A1Y1I417"/>
<dbReference type="STRING" id="105231.A0A1Y1I417"/>
<evidence type="ECO:0000256" key="1">
    <source>
        <dbReference type="SAM" id="MobiDB-lite"/>
    </source>
</evidence>
<dbReference type="GO" id="GO:0005634">
    <property type="term" value="C:nucleus"/>
    <property type="evidence" value="ECO:0000318"/>
    <property type="project" value="GO_Central"/>
</dbReference>
<name>A0A1Y1I417_KLENI</name>
<feature type="compositionally biased region" description="Basic and acidic residues" evidence="1">
    <location>
        <begin position="109"/>
        <end position="121"/>
    </location>
</feature>
<evidence type="ECO:0000313" key="2">
    <source>
        <dbReference type="EMBL" id="GAQ82848.1"/>
    </source>
</evidence>
<dbReference type="Pfam" id="PF04004">
    <property type="entry name" value="Leo1"/>
    <property type="match status" value="1"/>
</dbReference>
<dbReference type="GO" id="GO:0016593">
    <property type="term" value="C:Cdc73/Paf1 complex"/>
    <property type="evidence" value="ECO:0007669"/>
    <property type="project" value="InterPro"/>
</dbReference>
<feature type="compositionally biased region" description="Basic and acidic residues" evidence="1">
    <location>
        <begin position="474"/>
        <end position="483"/>
    </location>
</feature>
<gene>
    <name evidence="2" type="ORF">KFL_001260180</name>
</gene>
<sequence length="505" mass="58194">MAEEMMDELFGTSDNESDEEGRNVQQGVDEIMRKHIESPTNSGDEIEAKPRKRRARLESDEEEEDEEMEAGPGSGQRRKSDVAGPSDLEKNLMKATGLESSDDEEEEDAGLHQRSTEKDILRQTGLESEDEIEETSEKEDRGPRKPEKVYGPPLHLQVPLKPPPGKAENLVVLRSSNILTVEPKRFDPDTFDEDEVYLDEKGLKRVRLDDNIARWREVLDADGNVKRESNARFVKWSDGTWQLMIGTEVLNMQKQSMAGDQAQLFVKHPRGLLQGQGKLVWKMRLMPSSLDSKSHRKLTQLVDSKHKKVYKVKTVATTVDPEKEKLAREKAEQDRVEASENLARRQDRHMRKFAGEYDTYSRDRDAPRALNPDYLEELEESDDEDGGGRADRRRRDFEERMAREEEAEQRIIRAKRESRPAAREPPRKKSRGGRELETDSEEEEEEEDIFSEEEDKYEDSEEEAKEQKKRAKQRAKEVEEPPARKSTGKKAGGRRVVMTDSDEDD</sequence>
<dbReference type="GO" id="GO:0006368">
    <property type="term" value="P:transcription elongation by RNA polymerase II"/>
    <property type="evidence" value="ECO:0007669"/>
    <property type="project" value="InterPro"/>
</dbReference>
<dbReference type="GO" id="GO:1990269">
    <property type="term" value="F:RNA polymerase II C-terminal domain phosphoserine binding"/>
    <property type="evidence" value="ECO:0000318"/>
    <property type="project" value="GO_Central"/>
</dbReference>
<feature type="compositionally biased region" description="Acidic residues" evidence="1">
    <location>
        <begin position="59"/>
        <end position="69"/>
    </location>
</feature>
<feature type="compositionally biased region" description="Acidic residues" evidence="1">
    <location>
        <begin position="438"/>
        <end position="464"/>
    </location>
</feature>
<feature type="compositionally biased region" description="Acidic residues" evidence="1">
    <location>
        <begin position="374"/>
        <end position="385"/>
    </location>
</feature>
<protein>
    <submittedName>
        <fullName evidence="2">Leo1-like protein</fullName>
    </submittedName>
</protein>
<feature type="compositionally biased region" description="Basic and acidic residues" evidence="1">
    <location>
        <begin position="138"/>
        <end position="148"/>
    </location>
</feature>
<feature type="region of interest" description="Disordered" evidence="1">
    <location>
        <begin position="321"/>
        <end position="505"/>
    </location>
</feature>